<dbReference type="EMBL" id="JABAYA010000021">
    <property type="protein sequence ID" value="KAF7729839.1"/>
    <property type="molecule type" value="Genomic_DNA"/>
</dbReference>
<feature type="region of interest" description="Disordered" evidence="2">
    <location>
        <begin position="122"/>
        <end position="166"/>
    </location>
</feature>
<comment type="caution">
    <text evidence="3">The sequence shown here is derived from an EMBL/GenBank/DDBJ whole genome shotgun (WGS) entry which is preliminary data.</text>
</comment>
<evidence type="ECO:0000256" key="2">
    <source>
        <dbReference type="SAM" id="MobiDB-lite"/>
    </source>
</evidence>
<dbReference type="Proteomes" id="UP000605846">
    <property type="component" value="Unassembled WGS sequence"/>
</dbReference>
<proteinExistence type="inferred from homology"/>
<dbReference type="GO" id="GO:0045271">
    <property type="term" value="C:respiratory chain complex I"/>
    <property type="evidence" value="ECO:0007669"/>
    <property type="project" value="InterPro"/>
</dbReference>
<evidence type="ECO:0008006" key="5">
    <source>
        <dbReference type="Google" id="ProtNLM"/>
    </source>
</evidence>
<comment type="similarity">
    <text evidence="1">Belongs to the complex I NDUFA12 subunit family.</text>
</comment>
<protein>
    <recommendedName>
        <fullName evidence="5">NADH dehydrogenase [ubiquinone] 1 alpha subcomplex subunit</fullName>
    </recommendedName>
</protein>
<dbReference type="GO" id="GO:0032981">
    <property type="term" value="P:mitochondrial respiratory chain complex I assembly"/>
    <property type="evidence" value="ECO:0007669"/>
    <property type="project" value="TreeGrafter"/>
</dbReference>
<dbReference type="AlphaFoldDB" id="A0A8H7BZX0"/>
<dbReference type="GO" id="GO:0005739">
    <property type="term" value="C:mitochondrion"/>
    <property type="evidence" value="ECO:0007669"/>
    <property type="project" value="TreeGrafter"/>
</dbReference>
<evidence type="ECO:0000313" key="4">
    <source>
        <dbReference type="Proteomes" id="UP000605846"/>
    </source>
</evidence>
<name>A0A8H7BZX0_9FUNG</name>
<dbReference type="PANTHER" id="PTHR32470">
    <property type="entry name" value="ADH DEHYDROGENASE [UBIQUINONE] 1 ALPHA SUBCOMPLEX ASSEMBLY FACTOR 2"/>
    <property type="match status" value="1"/>
</dbReference>
<evidence type="ECO:0000256" key="1">
    <source>
        <dbReference type="ARBA" id="ARBA00007355"/>
    </source>
</evidence>
<reference evidence="3" key="1">
    <citation type="submission" date="2020-01" db="EMBL/GenBank/DDBJ databases">
        <title>Genome Sequencing of Three Apophysomyces-Like Fungal Strains Confirms a Novel Fungal Genus in the Mucoromycota with divergent Burkholderia-like Endosymbiotic Bacteria.</title>
        <authorList>
            <person name="Stajich J.E."/>
            <person name="Macias A.M."/>
            <person name="Carter-House D."/>
            <person name="Lovett B."/>
            <person name="Kasson L.R."/>
            <person name="Berry K."/>
            <person name="Grigoriev I."/>
            <person name="Chang Y."/>
            <person name="Spatafora J."/>
            <person name="Kasson M.T."/>
        </authorList>
    </citation>
    <scope>NUCLEOTIDE SEQUENCE</scope>
    <source>
        <strain evidence="3">NRRL A-21654</strain>
    </source>
</reference>
<dbReference type="PANTHER" id="PTHR32470:SF2">
    <property type="entry name" value="NADH DEHYDROGENASE [UBIQUINONE] 1 ALPHA SUBCOMPLEX ASSEMBLY FACTOR 2"/>
    <property type="match status" value="1"/>
</dbReference>
<dbReference type="OrthoDB" id="10255576at2759"/>
<dbReference type="InterPro" id="IPR052618">
    <property type="entry name" value="ComplexI_NDUFA12"/>
</dbReference>
<evidence type="ECO:0000313" key="3">
    <source>
        <dbReference type="EMBL" id="KAF7729839.1"/>
    </source>
</evidence>
<gene>
    <name evidence="3" type="ORF">EC973_003573</name>
</gene>
<keyword evidence="4" id="KW-1185">Reference proteome</keyword>
<accession>A0A8H7BZX0</accession>
<organism evidence="3 4">
    <name type="scientific">Apophysomyces ossiformis</name>
    <dbReference type="NCBI Taxonomy" id="679940"/>
    <lineage>
        <taxon>Eukaryota</taxon>
        <taxon>Fungi</taxon>
        <taxon>Fungi incertae sedis</taxon>
        <taxon>Mucoromycota</taxon>
        <taxon>Mucoromycotina</taxon>
        <taxon>Mucoromycetes</taxon>
        <taxon>Mucorales</taxon>
        <taxon>Mucorineae</taxon>
        <taxon>Mucoraceae</taxon>
        <taxon>Apophysomyces</taxon>
    </lineage>
</organism>
<dbReference type="Pfam" id="PF05071">
    <property type="entry name" value="NDUFA12"/>
    <property type="match status" value="1"/>
</dbReference>
<sequence>MQRPTTSLLKRLTQGYKASRFPWKKHVLVGIDLDGNEYWEMPNPLGGREKRWVEMREEPDYANFRQDQIPVQWQSWLRHTRFEAPTIQDLIADERRKALIQERAHRLDIEWQQRKLELAQQKVQQEMPQLAEVKDDDEGKQPKTSQPKGQGDSFQPGEWSPSSSRR</sequence>
<dbReference type="InterPro" id="IPR007763">
    <property type="entry name" value="NDUFA12"/>
</dbReference>